<dbReference type="GeneID" id="72005842"/>
<name>A0ABQ8K1X2_9APHY</name>
<dbReference type="Pfam" id="PF21858">
    <property type="entry name" value="DUF6914"/>
    <property type="match status" value="1"/>
</dbReference>
<accession>A0ABQ8K1X2</accession>
<keyword evidence="2" id="KW-1185">Reference proteome</keyword>
<dbReference type="Proteomes" id="UP000814176">
    <property type="component" value="Unassembled WGS sequence"/>
</dbReference>
<reference evidence="1 2" key="1">
    <citation type="journal article" date="2021" name="Environ. Microbiol.">
        <title>Gene family expansions and transcriptome signatures uncover fungal adaptations to wood decay.</title>
        <authorList>
            <person name="Hage H."/>
            <person name="Miyauchi S."/>
            <person name="Viragh M."/>
            <person name="Drula E."/>
            <person name="Min B."/>
            <person name="Chaduli D."/>
            <person name="Navarro D."/>
            <person name="Favel A."/>
            <person name="Norest M."/>
            <person name="Lesage-Meessen L."/>
            <person name="Balint B."/>
            <person name="Merenyi Z."/>
            <person name="de Eugenio L."/>
            <person name="Morin E."/>
            <person name="Martinez A.T."/>
            <person name="Baldrian P."/>
            <person name="Stursova M."/>
            <person name="Martinez M.J."/>
            <person name="Novotny C."/>
            <person name="Magnuson J.K."/>
            <person name="Spatafora J.W."/>
            <person name="Maurice S."/>
            <person name="Pangilinan J."/>
            <person name="Andreopoulos W."/>
            <person name="LaButti K."/>
            <person name="Hundley H."/>
            <person name="Na H."/>
            <person name="Kuo A."/>
            <person name="Barry K."/>
            <person name="Lipzen A."/>
            <person name="Henrissat B."/>
            <person name="Riley R."/>
            <person name="Ahrendt S."/>
            <person name="Nagy L.G."/>
            <person name="Grigoriev I.V."/>
            <person name="Martin F."/>
            <person name="Rosso M.N."/>
        </authorList>
    </citation>
    <scope>NUCLEOTIDE SEQUENCE [LARGE SCALE GENOMIC DNA]</scope>
    <source>
        <strain evidence="1 2">CIRM-BRFM 1785</strain>
    </source>
</reference>
<dbReference type="EMBL" id="JADCUA010000031">
    <property type="protein sequence ID" value="KAH9830496.1"/>
    <property type="molecule type" value="Genomic_DNA"/>
</dbReference>
<organism evidence="1 2">
    <name type="scientific">Rhodofomes roseus</name>
    <dbReference type="NCBI Taxonomy" id="34475"/>
    <lineage>
        <taxon>Eukaryota</taxon>
        <taxon>Fungi</taxon>
        <taxon>Dikarya</taxon>
        <taxon>Basidiomycota</taxon>
        <taxon>Agaricomycotina</taxon>
        <taxon>Agaricomycetes</taxon>
        <taxon>Polyporales</taxon>
        <taxon>Rhodofomes</taxon>
    </lineage>
</organism>
<gene>
    <name evidence="1" type="ORF">C8Q71DRAFT_786059</name>
</gene>
<evidence type="ECO:0000313" key="2">
    <source>
        <dbReference type="Proteomes" id="UP000814176"/>
    </source>
</evidence>
<proteinExistence type="predicted"/>
<protein>
    <submittedName>
        <fullName evidence="1">Uncharacterized protein</fullName>
    </submittedName>
</protein>
<comment type="caution">
    <text evidence="1">The sequence shown here is derived from an EMBL/GenBank/DDBJ whole genome shotgun (WGS) entry which is preliminary data.</text>
</comment>
<dbReference type="InterPro" id="IPR054208">
    <property type="entry name" value="DUF6914"/>
</dbReference>
<dbReference type="RefSeq" id="XP_047773800.1">
    <property type="nucleotide sequence ID" value="XM_047925110.1"/>
</dbReference>
<sequence>MSNCFTPNTIYAALYRRMDSRYHWAMILAEGPENGYKLHATNIPDPAEWHYEREVYSIDNERKPLVLMAKIGCVPADMSIAEAESILGEIPMETPQPDSPHPFTCRIWFREGIRRLSAAGLMQCVSVNALEYELVDIADDHSNLVALGLRPWKLHEEIRSVH</sequence>
<evidence type="ECO:0000313" key="1">
    <source>
        <dbReference type="EMBL" id="KAH9830496.1"/>
    </source>
</evidence>